<protein>
    <recommendedName>
        <fullName evidence="1">DUF6438 domain-containing protein</fullName>
    </recommendedName>
</protein>
<accession>A0A086P706</accession>
<comment type="caution">
    <text evidence="2">The sequence shown here is derived from an EMBL/GenBank/DDBJ whole genome shotgun (WGS) entry which is preliminary data.</text>
</comment>
<dbReference type="eggNOG" id="ENOG5033DBE">
    <property type="taxonomic scope" value="Bacteria"/>
</dbReference>
<organism evidence="2 3">
    <name type="scientific">Sphingobium herbicidovorans (strain ATCC 700291 / DSM 11019 / CCUG 56400 / KCTC 2939 / LMG 18315 / NBRC 16415 / MH)</name>
    <name type="common">Sphingomonas herbicidovorans</name>
    <dbReference type="NCBI Taxonomy" id="1219045"/>
    <lineage>
        <taxon>Bacteria</taxon>
        <taxon>Pseudomonadati</taxon>
        <taxon>Pseudomonadota</taxon>
        <taxon>Alphaproteobacteria</taxon>
        <taxon>Sphingomonadales</taxon>
        <taxon>Sphingomonadaceae</taxon>
        <taxon>Sphingobium</taxon>
    </lineage>
</organism>
<dbReference type="EMBL" id="JFZA02000034">
    <property type="protein sequence ID" value="KFG89174.1"/>
    <property type="molecule type" value="Genomic_DNA"/>
</dbReference>
<dbReference type="PATRIC" id="fig|1219045.3.peg.3042"/>
<evidence type="ECO:0000259" key="1">
    <source>
        <dbReference type="Pfam" id="PF20033"/>
    </source>
</evidence>
<dbReference type="STRING" id="76947.GCA_002080435_02240"/>
<name>A0A086P706_SPHHM</name>
<dbReference type="OrthoDB" id="7172369at2"/>
<dbReference type="PROSITE" id="PS51257">
    <property type="entry name" value="PROKAR_LIPOPROTEIN"/>
    <property type="match status" value="1"/>
</dbReference>
<evidence type="ECO:0000313" key="2">
    <source>
        <dbReference type="EMBL" id="KFG89174.1"/>
    </source>
</evidence>
<keyword evidence="3" id="KW-1185">Reference proteome</keyword>
<dbReference type="InterPro" id="IPR045497">
    <property type="entry name" value="DUF6438"/>
</dbReference>
<sequence length="169" mass="18628">MQLRWMMILTGAALLAGCTQERPELEKPVAAGDTIRFSAGPCFGTCPTYSLRVTPDGSGLIEPERFTAVPGATRFTVTRPQYRRFRAMLAQFRPPAGTTRRITHGENCTRFATDMPGYTIEWLRADAPPTRLEFQSGCGDAAYGKLRAAIASIPRMLDVDAMVKPTGRR</sequence>
<dbReference type="AlphaFoldDB" id="A0A086P706"/>
<proteinExistence type="predicted"/>
<dbReference type="RefSeq" id="WP_037467822.1">
    <property type="nucleotide sequence ID" value="NZ_BCZD01000010.1"/>
</dbReference>
<dbReference type="Pfam" id="PF20033">
    <property type="entry name" value="DUF6438"/>
    <property type="match status" value="1"/>
</dbReference>
<gene>
    <name evidence="2" type="ORF">BV98_003001</name>
</gene>
<dbReference type="Proteomes" id="UP000024284">
    <property type="component" value="Unassembled WGS sequence"/>
</dbReference>
<reference evidence="2" key="1">
    <citation type="submission" date="2014-08" db="EMBL/GenBank/DDBJ databases">
        <title>Draft genome sequences of Sphingobium herbicidovorans.</title>
        <authorList>
            <person name="Gan H.M."/>
            <person name="Gan H.Y."/>
            <person name="Savka M.A."/>
        </authorList>
    </citation>
    <scope>NUCLEOTIDE SEQUENCE [LARGE SCALE GENOMIC DNA]</scope>
    <source>
        <strain evidence="2">NBRC 16415</strain>
    </source>
</reference>
<evidence type="ECO:0000313" key="3">
    <source>
        <dbReference type="Proteomes" id="UP000024284"/>
    </source>
</evidence>
<feature type="domain" description="DUF6438" evidence="1">
    <location>
        <begin position="34"/>
        <end position="135"/>
    </location>
</feature>